<evidence type="ECO:0000256" key="6">
    <source>
        <dbReference type="ARBA" id="ARBA00022840"/>
    </source>
</evidence>
<dbReference type="PROSITE" id="PS50893">
    <property type="entry name" value="ABC_TRANSPORTER_2"/>
    <property type="match status" value="2"/>
</dbReference>
<dbReference type="SMART" id="SM00382">
    <property type="entry name" value="AAA"/>
    <property type="match status" value="2"/>
</dbReference>
<dbReference type="InterPro" id="IPR056227">
    <property type="entry name" value="TMD0_ABC"/>
</dbReference>
<keyword evidence="14" id="KW-1185">Reference proteome</keyword>
<dbReference type="GO" id="GO:0005886">
    <property type="term" value="C:plasma membrane"/>
    <property type="evidence" value="ECO:0007669"/>
    <property type="project" value="UniProtKB-SubCell"/>
</dbReference>
<organism evidence="13 14">
    <name type="scientific">Fusarium poae</name>
    <dbReference type="NCBI Taxonomy" id="36050"/>
    <lineage>
        <taxon>Eukaryota</taxon>
        <taxon>Fungi</taxon>
        <taxon>Dikarya</taxon>
        <taxon>Ascomycota</taxon>
        <taxon>Pezizomycotina</taxon>
        <taxon>Sordariomycetes</taxon>
        <taxon>Hypocreomycetidae</taxon>
        <taxon>Hypocreales</taxon>
        <taxon>Nectriaceae</taxon>
        <taxon>Fusarium</taxon>
    </lineage>
</organism>
<dbReference type="InterPro" id="IPR050173">
    <property type="entry name" value="ABC_transporter_C-like"/>
</dbReference>
<feature type="transmembrane region" description="Helical" evidence="10">
    <location>
        <begin position="134"/>
        <end position="151"/>
    </location>
</feature>
<dbReference type="FunFam" id="3.40.50.300:FF:000838">
    <property type="entry name" value="ABC multidrug transporter (Eurofung)"/>
    <property type="match status" value="1"/>
</dbReference>
<evidence type="ECO:0000256" key="7">
    <source>
        <dbReference type="ARBA" id="ARBA00022989"/>
    </source>
</evidence>
<dbReference type="InterPro" id="IPR003593">
    <property type="entry name" value="AAA+_ATPase"/>
</dbReference>
<sequence>MSTLESYSQRCRDSTFGPTVPGIVECRGGFDFTVTFEESIFSVGPSCLIIVLLVYRIYFLHSKSCKTRNSWLLKIKLFGFAVLAALQATLLALFSTIEVPHGSILIASATFQLSASILFGILSYQEHRHTVRPSLLISAFLLVTAILDAARARTQSLIPSSNVAGNVLITLVVLKLLLVVAETHHKSSDLLPEYSKTSSELRSSLLSRAFFTWLFPVLSMGFKSVISSEDLPAINEKLSSQELTAKVDTRWNRRVSMGALSLMIDVLSSFPKELCMVLLANLVQVGLNICQPFLIQQLVTFLDSTNSPMSVGYGLLGGFFCVSLTNALVIPWGFHYSSRLMIMARGALVSMIYTKLLKLKGDNLTRMTAFTLVTADVETIVNDSWRLLEPWAHLLQIIIGTYLLYRQLGVVCCVPIIVILLTFTLVAVVGSRIPGHQGAWFKAIERRIDLTSHILSSLHPVKLLGLSKIMEDKLHQRRKDELQISQRFRVVNCLALASAYAPQALAPLITFGAYSIAKLVTNQPNFSEATAVTSFSILNLVSIPAMQLLLAIPMGAQAIGCYGRIQKFLQSTEHSPDLVSAANSSSINTMNASQQHIMESETSIALEHFKKPAEIIQEDPPLRSTPAIQFMPKGIIAITGPSGCGKSTLLRELLASEESDIAYCSQTAWIFQGTFRDNIIGHSGLDEQWYQSVIRTCELHVDLDSMPKGDETDVGSGGSKLSGGQKQRVAIARALYSKKKRIILDDVTSALDGQTTSSIIKSIFGTGGILRSHGISTILVTHSCQILRLADEVFLMDCNGQMSDSGNYDDLVQRHSYLSEHQDPVPTQPYSSDTPSQAQELETSLGEYESRLQVKLDDLQRKKGDWKSFMYYLKAMGWLGFFAFVAGTSAYVVLNALFGVWLVWWADDTDGSHGLGFWLGLYATWAVLITLGVLATPVYFFTSLATKASHVMHADLLTATMRAPISILANTEDRGSLVNRFSQDIRLCDWQLPFNILLTLMALLACLASIGVAISAVPYVAIGAPVLAVVLYFLQKLYLRTSRQLRLLEIEQKAPIVSLFLDSIQGITTIQSFGWGSAYVEKSYALLDASQKPYYLLFCVQRWLILVLALIATGMELVVIGVAISLKTQVSPGLVGLAVVHVTTLARSLSDLVMQWTEMETSLGAVSRIYRFTKETPREAERGRGSVALPENWPLSGRITFENVSATYDTGKQETPNLALDSITLTIRAGEKIGICGRTGSGKSSLMAALLQILPCYQGRIFIDDTDTSTLHPEDVRSRLNYVTQEPFLFDDTIRENLNPWNDIYSDDAMTLALEKVNLLKKVISLGGLDGPVTSDSFSHGEKQLFCLARSLLRKSSILVLDEPTGHIDPITDAIVQEVIKSGFPGQTIIMIAHRLHSLLDFDKVIVLDRGRICEMGAPSALLEDGNSAFHALYYAAT</sequence>
<feature type="transmembrane region" description="Helical" evidence="10">
    <location>
        <begin position="450"/>
        <end position="469"/>
    </location>
</feature>
<evidence type="ECO:0000313" key="13">
    <source>
        <dbReference type="EMBL" id="OBS25287.1"/>
    </source>
</evidence>
<dbReference type="InterPro" id="IPR044726">
    <property type="entry name" value="ABCC_6TM_D2"/>
</dbReference>
<dbReference type="InterPro" id="IPR017871">
    <property type="entry name" value="ABC_transporter-like_CS"/>
</dbReference>
<evidence type="ECO:0000259" key="11">
    <source>
        <dbReference type="PROSITE" id="PS50893"/>
    </source>
</evidence>
<dbReference type="PANTHER" id="PTHR24223">
    <property type="entry name" value="ATP-BINDING CASSETTE SUB-FAMILY C"/>
    <property type="match status" value="1"/>
</dbReference>
<feature type="transmembrane region" description="Helical" evidence="10">
    <location>
        <begin position="1103"/>
        <end position="1124"/>
    </location>
</feature>
<dbReference type="PANTHER" id="PTHR24223:SF399">
    <property type="entry name" value="ABC TRANSPORTER ATNG"/>
    <property type="match status" value="1"/>
</dbReference>
<name>A0A1B8AXQ0_FUSPO</name>
<feature type="transmembrane region" description="Helical" evidence="10">
    <location>
        <begin position="163"/>
        <end position="184"/>
    </location>
</feature>
<evidence type="ECO:0000256" key="4">
    <source>
        <dbReference type="ARBA" id="ARBA00022692"/>
    </source>
</evidence>
<dbReference type="GO" id="GO:0140359">
    <property type="term" value="F:ABC-type transporter activity"/>
    <property type="evidence" value="ECO:0007669"/>
    <property type="project" value="InterPro"/>
</dbReference>
<dbReference type="CDD" id="cd18580">
    <property type="entry name" value="ABC_6TM_ABCC_D2"/>
    <property type="match status" value="1"/>
</dbReference>
<feature type="transmembrane region" description="Helical" evidence="10">
    <location>
        <begin position="408"/>
        <end position="430"/>
    </location>
</feature>
<dbReference type="Pfam" id="PF00664">
    <property type="entry name" value="ABC_membrane"/>
    <property type="match status" value="2"/>
</dbReference>
<feature type="transmembrane region" description="Helical" evidence="10">
    <location>
        <begin position="71"/>
        <end position="97"/>
    </location>
</feature>
<evidence type="ECO:0000313" key="14">
    <source>
        <dbReference type="Proteomes" id="UP000091967"/>
    </source>
</evidence>
<evidence type="ECO:0000256" key="8">
    <source>
        <dbReference type="ARBA" id="ARBA00023136"/>
    </source>
</evidence>
<dbReference type="InterPro" id="IPR003439">
    <property type="entry name" value="ABC_transporter-like_ATP-bd"/>
</dbReference>
<feature type="domain" description="ABC transmembrane type-1" evidence="12">
    <location>
        <begin position="277"/>
        <end position="557"/>
    </location>
</feature>
<keyword evidence="9" id="KW-0325">Glycoprotein</keyword>
<dbReference type="InterPro" id="IPR036640">
    <property type="entry name" value="ABC1_TM_sf"/>
</dbReference>
<reference evidence="13 14" key="1">
    <citation type="submission" date="2016-06" db="EMBL/GenBank/DDBJ databases">
        <title>Living apart together: crosstalk between the core and supernumerary genomes in a fungal plant pathogen.</title>
        <authorList>
            <person name="Vanheule A."/>
            <person name="Audenaert K."/>
            <person name="Warris S."/>
            <person name="Van De Geest H."/>
            <person name="Schijlen E."/>
            <person name="Hofte M."/>
            <person name="De Saeger S."/>
            <person name="Haesaert G."/>
            <person name="Waalwijk C."/>
            <person name="Van Der Lee T."/>
        </authorList>
    </citation>
    <scope>NUCLEOTIDE SEQUENCE [LARGE SCALE GENOMIC DNA]</scope>
    <source>
        <strain evidence="13 14">2516</strain>
    </source>
</reference>
<feature type="transmembrane region" description="Helical" evidence="10">
    <location>
        <begin position="276"/>
        <end position="299"/>
    </location>
</feature>
<feature type="transmembrane region" description="Helical" evidence="10">
    <location>
        <begin position="311"/>
        <end position="334"/>
    </location>
</feature>
<evidence type="ECO:0000256" key="1">
    <source>
        <dbReference type="ARBA" id="ARBA00004651"/>
    </source>
</evidence>
<feature type="domain" description="ABC transporter" evidence="11">
    <location>
        <begin position="1199"/>
        <end position="1435"/>
    </location>
</feature>
<keyword evidence="8 10" id="KW-0472">Membrane</keyword>
<gene>
    <name evidence="13" type="ORF">FPOA_05820</name>
</gene>
<keyword evidence="3" id="KW-1003">Cell membrane</keyword>
<protein>
    <recommendedName>
        <fullName evidence="15">ABC transporter</fullName>
    </recommendedName>
</protein>
<feature type="domain" description="ABC transporter" evidence="11">
    <location>
        <begin position="604"/>
        <end position="824"/>
    </location>
</feature>
<feature type="transmembrane region" description="Helical" evidence="10">
    <location>
        <begin position="40"/>
        <end position="59"/>
    </location>
</feature>
<dbReference type="GO" id="GO:0016887">
    <property type="term" value="F:ATP hydrolysis activity"/>
    <property type="evidence" value="ECO:0007669"/>
    <property type="project" value="InterPro"/>
</dbReference>
<dbReference type="STRING" id="36050.A0A1B8AXQ0"/>
<feature type="transmembrane region" description="Helical" evidence="10">
    <location>
        <begin position="537"/>
        <end position="562"/>
    </location>
</feature>
<keyword evidence="2" id="KW-0813">Transport</keyword>
<feature type="transmembrane region" description="Helical" evidence="10">
    <location>
        <begin position="1016"/>
        <end position="1034"/>
    </location>
</feature>
<proteinExistence type="predicted"/>
<dbReference type="Pfam" id="PF24357">
    <property type="entry name" value="TMD0_ABC"/>
    <property type="match status" value="1"/>
</dbReference>
<dbReference type="CDD" id="cd18579">
    <property type="entry name" value="ABC_6TM_ABCC_D1"/>
    <property type="match status" value="1"/>
</dbReference>
<dbReference type="EMBL" id="LYXU01000002">
    <property type="protein sequence ID" value="OBS25287.1"/>
    <property type="molecule type" value="Genomic_DNA"/>
</dbReference>
<dbReference type="CDD" id="cd03244">
    <property type="entry name" value="ABCC_MRP_domain2"/>
    <property type="match status" value="1"/>
</dbReference>
<dbReference type="PROSITE" id="PS00211">
    <property type="entry name" value="ABC_TRANSPORTER_1"/>
    <property type="match status" value="2"/>
</dbReference>
<dbReference type="Gene3D" id="3.40.50.300">
    <property type="entry name" value="P-loop containing nucleotide triphosphate hydrolases"/>
    <property type="match status" value="2"/>
</dbReference>
<dbReference type="Gene3D" id="1.20.1560.10">
    <property type="entry name" value="ABC transporter type 1, transmembrane domain"/>
    <property type="match status" value="2"/>
</dbReference>
<dbReference type="PROSITE" id="PS50929">
    <property type="entry name" value="ABC_TM1F"/>
    <property type="match status" value="2"/>
</dbReference>
<dbReference type="Proteomes" id="UP000091967">
    <property type="component" value="Unassembled WGS sequence"/>
</dbReference>
<feature type="transmembrane region" description="Helical" evidence="10">
    <location>
        <begin position="871"/>
        <end position="904"/>
    </location>
</feature>
<keyword evidence="4 10" id="KW-0812">Transmembrane</keyword>
<dbReference type="InterPro" id="IPR027417">
    <property type="entry name" value="P-loop_NTPase"/>
</dbReference>
<keyword evidence="5" id="KW-0547">Nucleotide-binding</keyword>
<dbReference type="Pfam" id="PF00005">
    <property type="entry name" value="ABC_tran"/>
    <property type="match status" value="2"/>
</dbReference>
<feature type="domain" description="ABC transmembrane type-1" evidence="12">
    <location>
        <begin position="878"/>
        <end position="1161"/>
    </location>
</feature>
<feature type="transmembrane region" description="Helical" evidence="10">
    <location>
        <begin position="490"/>
        <end position="517"/>
    </location>
</feature>
<dbReference type="SUPFAM" id="SSF52540">
    <property type="entry name" value="P-loop containing nucleoside triphosphate hydrolases"/>
    <property type="match status" value="2"/>
</dbReference>
<evidence type="ECO:0000256" key="9">
    <source>
        <dbReference type="ARBA" id="ARBA00023180"/>
    </source>
</evidence>
<dbReference type="FunFam" id="1.20.1560.10:FF:000066">
    <property type="entry name" value="ABC multidrug transporter (Eurofung)"/>
    <property type="match status" value="1"/>
</dbReference>
<feature type="transmembrane region" description="Helical" evidence="10">
    <location>
        <begin position="992"/>
        <end position="1010"/>
    </location>
</feature>
<evidence type="ECO:0000256" key="3">
    <source>
        <dbReference type="ARBA" id="ARBA00022475"/>
    </source>
</evidence>
<dbReference type="SUPFAM" id="SSF90123">
    <property type="entry name" value="ABC transporter transmembrane region"/>
    <property type="match status" value="2"/>
</dbReference>
<feature type="transmembrane region" description="Helical" evidence="10">
    <location>
        <begin position="103"/>
        <end position="122"/>
    </location>
</feature>
<evidence type="ECO:0008006" key="15">
    <source>
        <dbReference type="Google" id="ProtNLM"/>
    </source>
</evidence>
<comment type="caution">
    <text evidence="13">The sequence shown here is derived from an EMBL/GenBank/DDBJ whole genome shotgun (WGS) entry which is preliminary data.</text>
</comment>
<keyword evidence="6" id="KW-0067">ATP-binding</keyword>
<feature type="transmembrane region" description="Helical" evidence="10">
    <location>
        <begin position="916"/>
        <end position="942"/>
    </location>
</feature>
<evidence type="ECO:0000256" key="2">
    <source>
        <dbReference type="ARBA" id="ARBA00022448"/>
    </source>
</evidence>
<accession>A0A1B8AXQ0</accession>
<dbReference type="InterPro" id="IPR044746">
    <property type="entry name" value="ABCC_6TM_D1"/>
</dbReference>
<dbReference type="InterPro" id="IPR011527">
    <property type="entry name" value="ABC1_TM_dom"/>
</dbReference>
<evidence type="ECO:0000256" key="5">
    <source>
        <dbReference type="ARBA" id="ARBA00022741"/>
    </source>
</evidence>
<comment type="subcellular location">
    <subcellularLocation>
        <location evidence="1">Cell membrane</location>
        <topology evidence="1">Multi-pass membrane protein</topology>
    </subcellularLocation>
</comment>
<keyword evidence="7 10" id="KW-1133">Transmembrane helix</keyword>
<evidence type="ECO:0000256" key="10">
    <source>
        <dbReference type="SAM" id="Phobius"/>
    </source>
</evidence>
<evidence type="ECO:0000259" key="12">
    <source>
        <dbReference type="PROSITE" id="PS50929"/>
    </source>
</evidence>
<dbReference type="GO" id="GO:0005524">
    <property type="term" value="F:ATP binding"/>
    <property type="evidence" value="ECO:0007669"/>
    <property type="project" value="UniProtKB-KW"/>
</dbReference>